<name>A0A7W4WEZ5_9GAMM</name>
<comment type="caution">
    <text evidence="13">Lacks conserved residue(s) required for the propagation of feature annotation.</text>
</comment>
<feature type="transmembrane region" description="Helical" evidence="13">
    <location>
        <begin position="26"/>
        <end position="44"/>
    </location>
</feature>
<evidence type="ECO:0000256" key="1">
    <source>
        <dbReference type="ARBA" id="ARBA00004651"/>
    </source>
</evidence>
<organism evidence="14 15">
    <name type="scientific">Microbulbifer rhizosphaerae</name>
    <dbReference type="NCBI Taxonomy" id="1562603"/>
    <lineage>
        <taxon>Bacteria</taxon>
        <taxon>Pseudomonadati</taxon>
        <taxon>Pseudomonadota</taxon>
        <taxon>Gammaproteobacteria</taxon>
        <taxon>Cellvibrionales</taxon>
        <taxon>Microbulbiferaceae</taxon>
        <taxon>Microbulbifer</taxon>
    </lineage>
</organism>
<comment type="caution">
    <text evidence="14">The sequence shown here is derived from an EMBL/GenBank/DDBJ whole genome shotgun (WGS) entry which is preliminary data.</text>
</comment>
<dbReference type="InterPro" id="IPR042106">
    <property type="entry name" value="Nuo/plastoQ_OxRdtase_6_NuoJ"/>
</dbReference>
<dbReference type="GO" id="GO:0005886">
    <property type="term" value="C:plasma membrane"/>
    <property type="evidence" value="ECO:0007669"/>
    <property type="project" value="UniProtKB-SubCell"/>
</dbReference>
<dbReference type="NCBIfam" id="NF005162">
    <property type="entry name" value="PRK06638.1-1"/>
    <property type="match status" value="1"/>
</dbReference>
<feature type="transmembrane region" description="Helical" evidence="13">
    <location>
        <begin position="90"/>
        <end position="109"/>
    </location>
</feature>
<dbReference type="RefSeq" id="WP_183462781.1">
    <property type="nucleotide sequence ID" value="NZ_JACHWZ010000022.1"/>
</dbReference>
<evidence type="ECO:0000256" key="3">
    <source>
        <dbReference type="ARBA" id="ARBA00019907"/>
    </source>
</evidence>
<evidence type="ECO:0000256" key="5">
    <source>
        <dbReference type="ARBA" id="ARBA00022692"/>
    </source>
</evidence>
<dbReference type="InterPro" id="IPR001457">
    <property type="entry name" value="NADH_UbQ/plastoQ_OxRdtase_su6"/>
</dbReference>
<comment type="similarity">
    <text evidence="2 13">Belongs to the complex I subunit 6 family.</text>
</comment>
<keyword evidence="7" id="KW-1278">Translocase</keyword>
<keyword evidence="9 13" id="KW-0520">NAD</keyword>
<comment type="function">
    <text evidence="13">NDH-1 shuttles electrons from NADH, via FMN and iron-sulfur (Fe-S) centers, to quinones in the respiratory chain. Couples the redox reaction to proton translocation (for every two electrons transferred, four hydrogen ions are translocated across the cytoplasmic membrane), and thus conserves the redox energy in a proton gradient.</text>
</comment>
<keyword evidence="10 13" id="KW-0472">Membrane</keyword>
<dbReference type="PANTHER" id="PTHR33269:SF17">
    <property type="entry name" value="NADH-UBIQUINONE OXIDOREDUCTASE CHAIN 6"/>
    <property type="match status" value="1"/>
</dbReference>
<dbReference type="GO" id="GO:0048038">
    <property type="term" value="F:quinone binding"/>
    <property type="evidence" value="ECO:0007669"/>
    <property type="project" value="UniProtKB-UniRule"/>
</dbReference>
<evidence type="ECO:0000256" key="7">
    <source>
        <dbReference type="ARBA" id="ARBA00022967"/>
    </source>
</evidence>
<dbReference type="Pfam" id="PF00499">
    <property type="entry name" value="Oxidored_q3"/>
    <property type="match status" value="1"/>
</dbReference>
<keyword evidence="15" id="KW-1185">Reference proteome</keyword>
<dbReference type="Gene3D" id="1.20.120.1200">
    <property type="entry name" value="NADH-ubiquinone/plastoquinone oxidoreductase chain 6, subunit NuoJ"/>
    <property type="match status" value="1"/>
</dbReference>
<dbReference type="AlphaFoldDB" id="A0A7W4WEZ5"/>
<gene>
    <name evidence="14" type="ORF">FHS09_003853</name>
</gene>
<evidence type="ECO:0000256" key="6">
    <source>
        <dbReference type="ARBA" id="ARBA00022719"/>
    </source>
</evidence>
<comment type="subcellular location">
    <subcellularLocation>
        <location evidence="1 13">Cell membrane</location>
        <topology evidence="1 13">Multi-pass membrane protein</topology>
    </subcellularLocation>
</comment>
<keyword evidence="4 13" id="KW-1003">Cell membrane</keyword>
<accession>A0A7W4WEZ5</accession>
<dbReference type="Proteomes" id="UP000535937">
    <property type="component" value="Unassembled WGS sequence"/>
</dbReference>
<keyword evidence="5 13" id="KW-0812">Transmembrane</keyword>
<protein>
    <recommendedName>
        <fullName evidence="3 13">NADH-quinone oxidoreductase subunit J</fullName>
        <ecNumber evidence="13">7.1.1.-</ecNumber>
    </recommendedName>
</protein>
<comment type="catalytic activity">
    <reaction evidence="12 13">
        <text>a quinone + NADH + 5 H(+)(in) = a quinol + NAD(+) + 4 H(+)(out)</text>
        <dbReference type="Rhea" id="RHEA:57888"/>
        <dbReference type="ChEBI" id="CHEBI:15378"/>
        <dbReference type="ChEBI" id="CHEBI:24646"/>
        <dbReference type="ChEBI" id="CHEBI:57540"/>
        <dbReference type="ChEBI" id="CHEBI:57945"/>
        <dbReference type="ChEBI" id="CHEBI:132124"/>
    </reaction>
</comment>
<reference evidence="14 15" key="1">
    <citation type="submission" date="2020-08" db="EMBL/GenBank/DDBJ databases">
        <title>Genomic Encyclopedia of Type Strains, Phase III (KMG-III): the genomes of soil and plant-associated and newly described type strains.</title>
        <authorList>
            <person name="Whitman W."/>
        </authorList>
    </citation>
    <scope>NUCLEOTIDE SEQUENCE [LARGE SCALE GENOMIC DNA]</scope>
    <source>
        <strain evidence="14 15">CECT 8799</strain>
    </source>
</reference>
<keyword evidence="6 13" id="KW-0874">Quinone</keyword>
<evidence type="ECO:0000313" key="14">
    <source>
        <dbReference type="EMBL" id="MBB3063002.1"/>
    </source>
</evidence>
<comment type="subunit">
    <text evidence="11">Composed of 13 different subunits. Subunits NuoA, H, J, K, L, M, N constitute the membrane sector of the complex.</text>
</comment>
<dbReference type="PANTHER" id="PTHR33269">
    <property type="entry name" value="NADH-UBIQUINONE OXIDOREDUCTASE CHAIN 6"/>
    <property type="match status" value="1"/>
</dbReference>
<dbReference type="EMBL" id="JACHWZ010000022">
    <property type="protein sequence ID" value="MBB3063002.1"/>
    <property type="molecule type" value="Genomic_DNA"/>
</dbReference>
<feature type="transmembrane region" description="Helical" evidence="13">
    <location>
        <begin position="50"/>
        <end position="69"/>
    </location>
</feature>
<evidence type="ECO:0000313" key="15">
    <source>
        <dbReference type="Proteomes" id="UP000535937"/>
    </source>
</evidence>
<evidence type="ECO:0000256" key="13">
    <source>
        <dbReference type="RuleBase" id="RU004429"/>
    </source>
</evidence>
<sequence length="172" mass="18746">MYFYLTALVAIASTTMVIFNRNAVHALLYLVVSLLAVAVIFYQFGAPFAAALEVIVYAGAIMVLIVFVIMMLNQGDKAVAQESQWLRPGIWWGPGLLSAILLLQLVFMLRGGQTADSTALHYVGPKEVGIALFSRYILAVELASMLLLAGLVGAFHLARQKRREESGVQDAD</sequence>
<evidence type="ECO:0000256" key="11">
    <source>
        <dbReference type="ARBA" id="ARBA00025811"/>
    </source>
</evidence>
<dbReference type="FunFam" id="1.20.120.1200:FF:000001">
    <property type="entry name" value="NADH-quinone oxidoreductase subunit J"/>
    <property type="match status" value="1"/>
</dbReference>
<evidence type="ECO:0000256" key="9">
    <source>
        <dbReference type="ARBA" id="ARBA00023027"/>
    </source>
</evidence>
<evidence type="ECO:0000256" key="10">
    <source>
        <dbReference type="ARBA" id="ARBA00023136"/>
    </source>
</evidence>
<dbReference type="GO" id="GO:0008137">
    <property type="term" value="F:NADH dehydrogenase (ubiquinone) activity"/>
    <property type="evidence" value="ECO:0007669"/>
    <property type="project" value="UniProtKB-UniRule"/>
</dbReference>
<evidence type="ECO:0000256" key="4">
    <source>
        <dbReference type="ARBA" id="ARBA00022475"/>
    </source>
</evidence>
<evidence type="ECO:0000256" key="12">
    <source>
        <dbReference type="ARBA" id="ARBA00047712"/>
    </source>
</evidence>
<evidence type="ECO:0000256" key="8">
    <source>
        <dbReference type="ARBA" id="ARBA00022989"/>
    </source>
</evidence>
<keyword evidence="8 13" id="KW-1133">Transmembrane helix</keyword>
<dbReference type="EC" id="7.1.1.-" evidence="13"/>
<evidence type="ECO:0000256" key="2">
    <source>
        <dbReference type="ARBA" id="ARBA00005698"/>
    </source>
</evidence>
<feature type="transmembrane region" description="Helical" evidence="13">
    <location>
        <begin position="129"/>
        <end position="155"/>
    </location>
</feature>
<proteinExistence type="inferred from homology"/>